<keyword evidence="2" id="KW-1185">Reference proteome</keyword>
<keyword evidence="1" id="KW-0614">Plasmid</keyword>
<evidence type="ECO:0000313" key="1">
    <source>
        <dbReference type="EMBL" id="QJW38801.1"/>
    </source>
</evidence>
<dbReference type="Proteomes" id="UP000451354">
    <property type="component" value="Plasmid pCPRO01"/>
</dbReference>
<dbReference type="RefSeq" id="WP_154800743.1">
    <property type="nucleotide sequence ID" value="NZ_CP052758.1"/>
</dbReference>
<reference evidence="2" key="1">
    <citation type="journal article" date="2022" name="Int. J. Syst. Evol. Microbiol.">
        <title>Cellulosimicrobium protaetiae sp. nov., isolated from the gut of the larva of Protaetia brevitarsis seulensis.</title>
        <authorList>
            <person name="Le Han H."/>
            <person name="Nguyen T.T.H."/>
            <person name="Li Z."/>
            <person name="Shin N.R."/>
            <person name="Kim S.G."/>
        </authorList>
    </citation>
    <scope>NUCLEOTIDE SEQUENCE [LARGE SCALE GENOMIC DNA]</scope>
    <source>
        <strain evidence="2">BI34</strain>
    </source>
</reference>
<geneLocation type="plasmid" evidence="1 2">
    <name>pCPRO01</name>
</geneLocation>
<dbReference type="OrthoDB" id="3765654at2"/>
<evidence type="ECO:0000313" key="2">
    <source>
        <dbReference type="Proteomes" id="UP000451354"/>
    </source>
</evidence>
<dbReference type="AlphaFoldDB" id="A0A6M5UNL4"/>
<proteinExistence type="predicted"/>
<organism evidence="1 2">
    <name type="scientific">Cellulosimicrobium protaetiae</name>
    <dbReference type="NCBI Taxonomy" id="2587808"/>
    <lineage>
        <taxon>Bacteria</taxon>
        <taxon>Bacillati</taxon>
        <taxon>Actinomycetota</taxon>
        <taxon>Actinomycetes</taxon>
        <taxon>Micrococcales</taxon>
        <taxon>Promicromonosporaceae</taxon>
        <taxon>Cellulosimicrobium</taxon>
    </lineage>
</organism>
<sequence length="52" mass="5500">MPGPLLPGSKHHTPKPCDDCDAPAVYRVDHPWIGGGGDYTYTCATHTPGPVL</sequence>
<dbReference type="KEGG" id="cprt:FIC82_020700"/>
<protein>
    <submittedName>
        <fullName evidence="1">Uncharacterized protein</fullName>
    </submittedName>
</protein>
<gene>
    <name evidence="1" type="ORF">FIC82_020700</name>
</gene>
<name>A0A6M5UNL4_9MICO</name>
<accession>A0A6M5UNL4</accession>
<dbReference type="EMBL" id="CP052758">
    <property type="protein sequence ID" value="QJW38801.1"/>
    <property type="molecule type" value="Genomic_DNA"/>
</dbReference>